<dbReference type="Proteomes" id="UP001497744">
    <property type="component" value="Unassembled WGS sequence"/>
</dbReference>
<proteinExistence type="predicted"/>
<keyword evidence="2" id="KW-1185">Reference proteome</keyword>
<dbReference type="AlphaFoldDB" id="A0AAV4LUD6"/>
<dbReference type="EMBL" id="BPLF01000002">
    <property type="protein sequence ID" value="GIX63363.1"/>
    <property type="molecule type" value="Genomic_DNA"/>
</dbReference>
<sequence>MLVGPASRLVLEEYVDLLIRHTGEALGREVDQVRRFPLLQLAPQQAHAQTQLIVQLDGSRVDNLGPLVLRGKHRRHVFELLEELQQAQVDLHREPADVHADVQGGQLVGHVLVGHLQRDHRRLQHSVVVVQTRVVRGDIKHHRRVNQRPFLAERRRVRQVEEQLLQVEGQDHFVFDGEEYTLAVIQRQGGAQLPVVVVPYELVDAAEHLVNNVAPLLPGPLRQAVGLLRVGRHVVNAPLHARRVEHWQLILGRNVLDVLDKVIRLQHLHLRRLLSLCGAALRGAVLQRTHHDADAIDLDFGPRVLQRDLHVDHIAKLRQAHCHLVGRIAKGSVVQATHARHRTPAPVQVLDDVFAERVAQAYVLDAQLGRVGHIEIERLLEVLHEPRRPNSRARGDVPRDVSPIVEPGRLVFGVLHHVHEVEGGTPRELLEIPHVVVEQFDDLEGHILLQHQRGLRTHVDEDPRRVVYAENVKGRSRAPRPLFVRRQVLHYAWQQGRRDGHAAVDAHVVGAGQIHLLHAEVHLQNLGRVFLLLRRLLAVRQLPALREKIHQAAHRLPVRKRLQRNQLHLPDGHDGTLADQRRYGYLHRTPLPLSHGLNRERLKHRLHAALAQVRVYRVRRLYQPIPHPLLVQQRRQPGRLRVPRAEQGHQNHRLRVVTGRQRGRGHMVEPVLVHQQPQVLGGGLRVAELVGELASVRNGRKPPHGGVGQRHRKIDHFGALAEVLVGVRRRGGQRLRLPVLFHLELHVQQCDGKHPLRNPVREGRVETRHLDGQVLDGGRLFQANHRVHVYHRANPRVVDRGVVHHDVPGEVLFAVWRRAGRWQLELLHHLDDGLHEAHVDGVVHVSHLQIDALALSALVIKHYLPILHLFQRGVHVLPQVARPARQYDPARALAVHCGSRVPNVQSHPLPSLEFDPRLADPQLVQPRFGRDLNLQPVNAQQHEPRAVLDAAQLLVQRPHELRVTPLQPVGRPLVEVAAEHLAYVGAAGEGHGPSDVPLVELDQFLGRPLDQQQAVQPHQLRRLPALVHAAERHALQRAGRQCGHRLPVDPNAAHFNRERVQLLQPLDVLPRQLDAVGVAVPPAQLRQVRHQRRPDPEARMLPRGQQVRRRAATGARRAHFRNELFLAVHVLLHARSPALGALTPRRRLGALERERVLNVLAVLPAVQRPVVHEEPIAHRLLGVRVALLVPPLLVGPHRLLQLRLPSHERADHNPCHLRPDHRAAGHGLHALGQHRDDVGVPPPAPLVALHEIFKGEEPHGPEVLTDERIQPH</sequence>
<evidence type="ECO:0000313" key="1">
    <source>
        <dbReference type="EMBL" id="GIX63363.1"/>
    </source>
</evidence>
<name>A0AAV4LUD6_BABCB</name>
<evidence type="ECO:0000313" key="2">
    <source>
        <dbReference type="Proteomes" id="UP001497744"/>
    </source>
</evidence>
<dbReference type="GeneID" id="94194844"/>
<organism evidence="1 2">
    <name type="scientific">Babesia caballi</name>
    <dbReference type="NCBI Taxonomy" id="5871"/>
    <lineage>
        <taxon>Eukaryota</taxon>
        <taxon>Sar</taxon>
        <taxon>Alveolata</taxon>
        <taxon>Apicomplexa</taxon>
        <taxon>Aconoidasida</taxon>
        <taxon>Piroplasmida</taxon>
        <taxon>Babesiidae</taxon>
        <taxon>Babesia</taxon>
    </lineage>
</organism>
<comment type="caution">
    <text evidence="1">The sequence shown here is derived from an EMBL/GenBank/DDBJ whole genome shotgun (WGS) entry which is preliminary data.</text>
</comment>
<dbReference type="RefSeq" id="XP_067715432.1">
    <property type="nucleotide sequence ID" value="XM_067859331.1"/>
</dbReference>
<protein>
    <submittedName>
        <fullName evidence="1">Uncharacterized protein</fullName>
    </submittedName>
</protein>
<gene>
    <name evidence="1" type="ORF">BcabD6B2_27980</name>
</gene>
<accession>A0AAV4LUD6</accession>
<reference evidence="1 2" key="1">
    <citation type="submission" date="2021-06" db="EMBL/GenBank/DDBJ databases">
        <title>Genome sequence of Babesia caballi.</title>
        <authorList>
            <person name="Yamagishi J."/>
            <person name="Kidaka T."/>
            <person name="Ochi A."/>
        </authorList>
    </citation>
    <scope>NUCLEOTIDE SEQUENCE [LARGE SCALE GENOMIC DNA]</scope>
    <source>
        <strain evidence="1">USDA-D6B2</strain>
    </source>
</reference>